<feature type="domain" description="Mycothiol-dependent maleylpyruvate isomerase metal-binding" evidence="2">
    <location>
        <begin position="38"/>
        <end position="165"/>
    </location>
</feature>
<dbReference type="Proteomes" id="UP000184388">
    <property type="component" value="Unassembled WGS sequence"/>
</dbReference>
<dbReference type="InterPro" id="IPR034660">
    <property type="entry name" value="DinB/YfiT-like"/>
</dbReference>
<evidence type="ECO:0000259" key="1">
    <source>
        <dbReference type="Pfam" id="PF07398"/>
    </source>
</evidence>
<dbReference type="PANTHER" id="PTHR40758:SF1">
    <property type="entry name" value="CONSERVED PROTEIN"/>
    <property type="match status" value="1"/>
</dbReference>
<dbReference type="NCBIfam" id="TIGR03083">
    <property type="entry name" value="maleylpyruvate isomerase family mycothiol-dependent enzyme"/>
    <property type="match status" value="1"/>
</dbReference>
<organism evidence="3 4">
    <name type="scientific">Streptomyces yunnanensis</name>
    <dbReference type="NCBI Taxonomy" id="156453"/>
    <lineage>
        <taxon>Bacteria</taxon>
        <taxon>Bacillati</taxon>
        <taxon>Actinomycetota</taxon>
        <taxon>Actinomycetes</taxon>
        <taxon>Kitasatosporales</taxon>
        <taxon>Streptomycetaceae</taxon>
        <taxon>Streptomyces</taxon>
    </lineage>
</organism>
<dbReference type="GO" id="GO:0005886">
    <property type="term" value="C:plasma membrane"/>
    <property type="evidence" value="ECO:0007669"/>
    <property type="project" value="TreeGrafter"/>
</dbReference>
<protein>
    <submittedName>
        <fullName evidence="3">TIGR03083 family protein</fullName>
    </submittedName>
</protein>
<accession>A0A9X8N5F1</accession>
<dbReference type="InterPro" id="IPR017517">
    <property type="entry name" value="Maleyloyr_isom"/>
</dbReference>
<evidence type="ECO:0000313" key="4">
    <source>
        <dbReference type="Proteomes" id="UP000184388"/>
    </source>
</evidence>
<dbReference type="SUPFAM" id="SSF109854">
    <property type="entry name" value="DinB/YfiT-like putative metalloenzymes"/>
    <property type="match status" value="1"/>
</dbReference>
<dbReference type="GO" id="GO:0046872">
    <property type="term" value="F:metal ion binding"/>
    <property type="evidence" value="ECO:0007669"/>
    <property type="project" value="InterPro"/>
</dbReference>
<sequence length="294" mass="32220">MIDMVTVAPQMGGGTERRRTTVRRMSLQGSLTHEEYCAQLLAETEKFRASVRHADLSATVPTCPDWTLADLARHVGGAHRWAGELVATRATAVIDPTTIPGAGGPDDDTPEALDAWLAEGAERTVAALREAGPDTAVWSWASDHRAGFWARRMVHETVIHRADAALTTGAAYEVPPEVAADCLDEWLELCALPTAAERWADRAEGLFGPGRTLHLHATDAPPALHAEWMLDLTGDRLTHRRAHEKAAVALRGPLTDLLLALYRRRSLDDEGGERIEVLGDRPLFDRWLTYASFS</sequence>
<dbReference type="PANTHER" id="PTHR40758">
    <property type="entry name" value="CONSERVED PROTEIN"/>
    <property type="match status" value="1"/>
</dbReference>
<name>A0A9X8N5F1_9ACTN</name>
<evidence type="ECO:0000313" key="3">
    <source>
        <dbReference type="EMBL" id="SHN05565.1"/>
    </source>
</evidence>
<dbReference type="AlphaFoldDB" id="A0A9X8N5F1"/>
<gene>
    <name evidence="3" type="ORF">SAMN05216268_118165</name>
</gene>
<dbReference type="Pfam" id="PF11716">
    <property type="entry name" value="MDMPI_N"/>
    <property type="match status" value="1"/>
</dbReference>
<dbReference type="Pfam" id="PF07398">
    <property type="entry name" value="MDMPI_C"/>
    <property type="match status" value="1"/>
</dbReference>
<feature type="domain" description="MDMPI C-terminal" evidence="1">
    <location>
        <begin position="177"/>
        <end position="286"/>
    </location>
</feature>
<comment type="caution">
    <text evidence="3">The sequence shown here is derived from an EMBL/GenBank/DDBJ whole genome shotgun (WGS) entry which is preliminary data.</text>
</comment>
<dbReference type="EMBL" id="FRBK01000018">
    <property type="protein sequence ID" value="SHN05565.1"/>
    <property type="molecule type" value="Genomic_DNA"/>
</dbReference>
<dbReference type="InterPro" id="IPR024344">
    <property type="entry name" value="MDMPI_metal-binding"/>
</dbReference>
<reference evidence="4" key="1">
    <citation type="submission" date="2016-11" db="EMBL/GenBank/DDBJ databases">
        <authorList>
            <person name="Jaros S."/>
            <person name="Januszkiewicz K."/>
            <person name="Wedrychowicz H."/>
        </authorList>
    </citation>
    <scope>NUCLEOTIDE SEQUENCE [LARGE SCALE GENOMIC DNA]</scope>
    <source>
        <strain evidence="4">CGMCC 4.3555</strain>
    </source>
</reference>
<dbReference type="InterPro" id="IPR010872">
    <property type="entry name" value="MDMPI_C-term_domain"/>
</dbReference>
<evidence type="ECO:0000259" key="2">
    <source>
        <dbReference type="Pfam" id="PF11716"/>
    </source>
</evidence>
<proteinExistence type="predicted"/>